<dbReference type="Gene3D" id="4.10.240.10">
    <property type="entry name" value="Zn(2)-C6 fungal-type DNA-binding domain"/>
    <property type="match status" value="1"/>
</dbReference>
<sequence length="590" mass="66874">MSSQRPTARTSCRRCQLKKTKCNKVEPRCDKCEAVGAECIYVPRKSRPKRPWAVDDQNILSSILRRLDRLEGHCELDRLRDDCTYARSMSVSSTSSGLEGPAHAGLNSAHGNEFCDRDARGTIRGLWNQFKDPATRPQALSGIFCHLRPLEMHFLQCEKFENAVDAAIEDLGSFTDYTALGSATDNPMVPRDLARKWVKKYHDCRQVNGPRTHLDKDFLMALPDLLETRHVQIDNTARIIYYNTLLHGSMLDHEDFPTKRGIVNRISESCIRIGASWLELAGSTAADLSAACIMVSLALEEAEFELAWKALIHACSVARTLGYFWVDGNNPTQQDNEVLDRSEVDRNRERFEFWHLLRMDCMFRLSFGKPALIPAGSWAVNFPDPTITGIDEPDMHFVQIHFLASMRQTLVMLRYLDHVDLGGGALDEKTAGDLAMEIHMTIRTWKPDELLSMTTNHVDSWFALDILLGAYKLLIILDLHINNYQHDRLSPTSVDLARRSLELFRTFVGSSSHAHWGTSLVLLHQFIPLLILSTHVIQSLEANADLELVDWVRSFLERTAQERVKLRPVVYTLIAMAVACEKATMPVVDD</sequence>
<dbReference type="GO" id="GO:0008270">
    <property type="term" value="F:zinc ion binding"/>
    <property type="evidence" value="ECO:0007669"/>
    <property type="project" value="InterPro"/>
</dbReference>
<dbReference type="CDD" id="cd12148">
    <property type="entry name" value="fungal_TF_MHR"/>
    <property type="match status" value="1"/>
</dbReference>
<reference evidence="6" key="2">
    <citation type="submission" date="2021-02" db="EMBL/GenBank/DDBJ databases">
        <title>Aspergillus puulaauensis MK2 genome sequence.</title>
        <authorList>
            <person name="Futagami T."/>
            <person name="Mori K."/>
            <person name="Kadooka C."/>
            <person name="Tanaka T."/>
        </authorList>
    </citation>
    <scope>NUCLEOTIDE SEQUENCE</scope>
    <source>
        <strain evidence="6">MK2</strain>
    </source>
</reference>
<dbReference type="InterPro" id="IPR050987">
    <property type="entry name" value="AtrR-like"/>
</dbReference>
<evidence type="ECO:0000256" key="3">
    <source>
        <dbReference type="ARBA" id="ARBA00023163"/>
    </source>
</evidence>
<dbReference type="GeneID" id="64978037"/>
<dbReference type="SMART" id="SM00066">
    <property type="entry name" value="GAL4"/>
    <property type="match status" value="1"/>
</dbReference>
<keyword evidence="3" id="KW-0804">Transcription</keyword>
<dbReference type="AlphaFoldDB" id="A0A7R7XUP1"/>
<keyword evidence="2" id="KW-0238">DNA-binding</keyword>
<evidence type="ECO:0000313" key="7">
    <source>
        <dbReference type="Proteomes" id="UP000654913"/>
    </source>
</evidence>
<reference evidence="6" key="1">
    <citation type="submission" date="2021-01" db="EMBL/GenBank/DDBJ databases">
        <authorList>
            <consortium name="Aspergillus puulaauensis MK2 genome sequencing consortium"/>
            <person name="Kazuki M."/>
            <person name="Futagami T."/>
        </authorList>
    </citation>
    <scope>NUCLEOTIDE SEQUENCE</scope>
    <source>
        <strain evidence="6">MK2</strain>
    </source>
</reference>
<evidence type="ECO:0000256" key="2">
    <source>
        <dbReference type="ARBA" id="ARBA00023125"/>
    </source>
</evidence>
<dbReference type="PANTHER" id="PTHR46910:SF5">
    <property type="entry name" value="ZN(II)2CYS6 TRANSCRIPTION FACTOR (EUROFUNG)"/>
    <property type="match status" value="1"/>
</dbReference>
<evidence type="ECO:0000256" key="4">
    <source>
        <dbReference type="ARBA" id="ARBA00023242"/>
    </source>
</evidence>
<dbReference type="PROSITE" id="PS50048">
    <property type="entry name" value="ZN2_CY6_FUNGAL_2"/>
    <property type="match status" value="1"/>
</dbReference>
<gene>
    <name evidence="6" type="ORF">APUU_61088S</name>
</gene>
<dbReference type="PANTHER" id="PTHR46910">
    <property type="entry name" value="TRANSCRIPTION FACTOR PDR1"/>
    <property type="match status" value="1"/>
</dbReference>
<dbReference type="KEGG" id="apuu:APUU_61088S"/>
<dbReference type="GO" id="GO:0000981">
    <property type="term" value="F:DNA-binding transcription factor activity, RNA polymerase II-specific"/>
    <property type="evidence" value="ECO:0007669"/>
    <property type="project" value="InterPro"/>
</dbReference>
<dbReference type="InterPro" id="IPR036864">
    <property type="entry name" value="Zn2-C6_fun-type_DNA-bd_sf"/>
</dbReference>
<organism evidence="6 7">
    <name type="scientific">Aspergillus puulaauensis</name>
    <dbReference type="NCBI Taxonomy" id="1220207"/>
    <lineage>
        <taxon>Eukaryota</taxon>
        <taxon>Fungi</taxon>
        <taxon>Dikarya</taxon>
        <taxon>Ascomycota</taxon>
        <taxon>Pezizomycotina</taxon>
        <taxon>Eurotiomycetes</taxon>
        <taxon>Eurotiomycetidae</taxon>
        <taxon>Eurotiales</taxon>
        <taxon>Aspergillaceae</taxon>
        <taxon>Aspergillus</taxon>
    </lineage>
</organism>
<name>A0A7R7XUP1_9EURO</name>
<evidence type="ECO:0000313" key="6">
    <source>
        <dbReference type="EMBL" id="BCS28040.1"/>
    </source>
</evidence>
<accession>A0A7R7XUP1</accession>
<dbReference type="CDD" id="cd00067">
    <property type="entry name" value="GAL4"/>
    <property type="match status" value="1"/>
</dbReference>
<keyword evidence="1" id="KW-0805">Transcription regulation</keyword>
<dbReference type="SUPFAM" id="SSF57701">
    <property type="entry name" value="Zn2/Cys6 DNA-binding domain"/>
    <property type="match status" value="1"/>
</dbReference>
<keyword evidence="4" id="KW-0539">Nucleus</keyword>
<dbReference type="Pfam" id="PF00172">
    <property type="entry name" value="Zn_clus"/>
    <property type="match status" value="1"/>
</dbReference>
<keyword evidence="7" id="KW-1185">Reference proteome</keyword>
<dbReference type="OrthoDB" id="2740448at2759"/>
<dbReference type="GO" id="GO:0003677">
    <property type="term" value="F:DNA binding"/>
    <property type="evidence" value="ECO:0007669"/>
    <property type="project" value="UniProtKB-KW"/>
</dbReference>
<proteinExistence type="predicted"/>
<feature type="domain" description="Zn(2)-C6 fungal-type" evidence="5">
    <location>
        <begin position="11"/>
        <end position="41"/>
    </location>
</feature>
<evidence type="ECO:0000256" key="1">
    <source>
        <dbReference type="ARBA" id="ARBA00023015"/>
    </source>
</evidence>
<protein>
    <recommendedName>
        <fullName evidence="5">Zn(2)-C6 fungal-type domain-containing protein</fullName>
    </recommendedName>
</protein>
<dbReference type="Proteomes" id="UP000654913">
    <property type="component" value="Chromosome 6"/>
</dbReference>
<dbReference type="InterPro" id="IPR001138">
    <property type="entry name" value="Zn2Cys6_DnaBD"/>
</dbReference>
<dbReference type="RefSeq" id="XP_041560226.1">
    <property type="nucleotide sequence ID" value="XM_041694391.1"/>
</dbReference>
<evidence type="ECO:0000259" key="5">
    <source>
        <dbReference type="PROSITE" id="PS50048"/>
    </source>
</evidence>
<dbReference type="EMBL" id="AP024448">
    <property type="protein sequence ID" value="BCS28040.1"/>
    <property type="molecule type" value="Genomic_DNA"/>
</dbReference>